<dbReference type="RefSeq" id="XP_040621923.1">
    <property type="nucleotide sequence ID" value="XM_040764195.1"/>
</dbReference>
<protein>
    <recommendedName>
        <fullName evidence="2">DUF6546 domain-containing protein</fullName>
    </recommendedName>
</protein>
<feature type="domain" description="DUF6546" evidence="2">
    <location>
        <begin position="368"/>
        <end position="455"/>
    </location>
</feature>
<organism evidence="3 4">
    <name type="scientific">Sporothrix brasiliensis 5110</name>
    <dbReference type="NCBI Taxonomy" id="1398154"/>
    <lineage>
        <taxon>Eukaryota</taxon>
        <taxon>Fungi</taxon>
        <taxon>Dikarya</taxon>
        <taxon>Ascomycota</taxon>
        <taxon>Pezizomycotina</taxon>
        <taxon>Sordariomycetes</taxon>
        <taxon>Sordariomycetidae</taxon>
        <taxon>Ophiostomatales</taxon>
        <taxon>Ophiostomataceae</taxon>
        <taxon>Sporothrix</taxon>
    </lineage>
</organism>
<evidence type="ECO:0000256" key="1">
    <source>
        <dbReference type="SAM" id="MobiDB-lite"/>
    </source>
</evidence>
<sequence>MASLDTLPPELVMMICELVADWDRANRTERPDLPRSTRSSLHPLAALSVVSRQFQHCVEPILYKVMYISDQDIPEFANVARGSNGLRFGYIKHLRLTVLLPPYTCETCEQHETLETMEQNDRIFTRGVYDLLRVLATFETSAVGVESDTDNNKDAELGLTLELSAASPSDNQHQFNIYRCDPSYPFQTKEDLDPQYWAHALHRHRKLPILNYHAREAAITLPPLSNRVLGRTSPLGFDFGGLGGRPKLPNISNVKTLITRRQPLRQISPACISSLLREELSNVCRVRLEPHFCDPGFVGTGGTKREQWQTFGDDVLHILHELKGLQLKTLNTLSVFLSHTPPGAPVPESVNIDFLHTATGYKFALAYTPDDPAVKDMSQFFFRASRHLEHVSAAFVADAWHFFKIRLPKDDSDGPGSDPTESGGPSSPGAGPGQRCWPRLKTLALTTSLLRPKHTRA</sequence>
<feature type="region of interest" description="Disordered" evidence="1">
    <location>
        <begin position="411"/>
        <end position="437"/>
    </location>
</feature>
<dbReference type="AlphaFoldDB" id="A0A0C2FSA8"/>
<dbReference type="Pfam" id="PF20183">
    <property type="entry name" value="DUF6546"/>
    <property type="match status" value="1"/>
</dbReference>
<accession>A0A0C2FSA8</accession>
<dbReference type="HOGENOM" id="CLU_692934_0_0_1"/>
<dbReference type="VEuPathDB" id="FungiDB:SPBR_05932"/>
<dbReference type="GeneID" id="63679116"/>
<evidence type="ECO:0000259" key="2">
    <source>
        <dbReference type="Pfam" id="PF20183"/>
    </source>
</evidence>
<keyword evidence="4" id="KW-1185">Reference proteome</keyword>
<proteinExistence type="predicted"/>
<evidence type="ECO:0000313" key="4">
    <source>
        <dbReference type="Proteomes" id="UP000031575"/>
    </source>
</evidence>
<feature type="compositionally biased region" description="Low complexity" evidence="1">
    <location>
        <begin position="414"/>
        <end position="429"/>
    </location>
</feature>
<dbReference type="Proteomes" id="UP000031575">
    <property type="component" value="Unassembled WGS sequence"/>
</dbReference>
<name>A0A0C2FSA8_9PEZI</name>
<dbReference type="InterPro" id="IPR046676">
    <property type="entry name" value="DUF6546"/>
</dbReference>
<gene>
    <name evidence="3" type="ORF">SPBR_05932</name>
</gene>
<reference evidence="3 4" key="1">
    <citation type="journal article" date="2014" name="BMC Genomics">
        <title>Comparative genomics of the major fungal agents of human and animal Sporotrichosis: Sporothrix schenckii and Sporothrix brasiliensis.</title>
        <authorList>
            <person name="Teixeira M.M."/>
            <person name="de Almeida L.G."/>
            <person name="Kubitschek-Barreira P."/>
            <person name="Alves F.L."/>
            <person name="Kioshima E.S."/>
            <person name="Abadio A.K."/>
            <person name="Fernandes L."/>
            <person name="Derengowski L.S."/>
            <person name="Ferreira K.S."/>
            <person name="Souza R.C."/>
            <person name="Ruiz J.C."/>
            <person name="de Andrade N.C."/>
            <person name="Paes H.C."/>
            <person name="Nicola A.M."/>
            <person name="Albuquerque P."/>
            <person name="Gerber A.L."/>
            <person name="Martins V.P."/>
            <person name="Peconick L.D."/>
            <person name="Neto A.V."/>
            <person name="Chaucanez C.B."/>
            <person name="Silva P.A."/>
            <person name="Cunha O.L."/>
            <person name="de Oliveira F.F."/>
            <person name="dos Santos T.C."/>
            <person name="Barros A.L."/>
            <person name="Soares M.A."/>
            <person name="de Oliveira L.M."/>
            <person name="Marini M.M."/>
            <person name="Villalobos-Duno H."/>
            <person name="Cunha M.M."/>
            <person name="de Hoog S."/>
            <person name="da Silveira J.F."/>
            <person name="Henrissat B."/>
            <person name="Nino-Vega G.A."/>
            <person name="Cisalpino P.S."/>
            <person name="Mora-Montes H.M."/>
            <person name="Almeida S.R."/>
            <person name="Stajich J.E."/>
            <person name="Lopes-Bezerra L.M."/>
            <person name="Vasconcelos A.T."/>
            <person name="Felipe M.S."/>
        </authorList>
    </citation>
    <scope>NUCLEOTIDE SEQUENCE [LARGE SCALE GENOMIC DNA]</scope>
    <source>
        <strain evidence="3 4">5110</strain>
    </source>
</reference>
<dbReference type="EMBL" id="AWTV01000004">
    <property type="protein sequence ID" value="KIH93913.1"/>
    <property type="molecule type" value="Genomic_DNA"/>
</dbReference>
<comment type="caution">
    <text evidence="3">The sequence shown here is derived from an EMBL/GenBank/DDBJ whole genome shotgun (WGS) entry which is preliminary data.</text>
</comment>
<evidence type="ECO:0000313" key="3">
    <source>
        <dbReference type="EMBL" id="KIH93913.1"/>
    </source>
</evidence>
<dbReference type="OrthoDB" id="3728558at2759"/>